<dbReference type="InterPro" id="IPR000600">
    <property type="entry name" value="ROK"/>
</dbReference>
<evidence type="ECO:0000256" key="5">
    <source>
        <dbReference type="ARBA" id="ARBA00022833"/>
    </source>
</evidence>
<dbReference type="EMBL" id="JBHSJD010000017">
    <property type="protein sequence ID" value="MFC5025015.1"/>
    <property type="molecule type" value="Genomic_DNA"/>
</dbReference>
<keyword evidence="5" id="KW-0862">Zinc</keyword>
<accession>A0ABV9XLH8</accession>
<comment type="caution">
    <text evidence="8">The sequence shown here is derived from an EMBL/GenBank/DDBJ whole genome shotgun (WGS) entry which is preliminary data.</text>
</comment>
<keyword evidence="4" id="KW-0479">Metal-binding</keyword>
<reference evidence="9" key="1">
    <citation type="journal article" date="2019" name="Int. J. Syst. Evol. Microbiol.">
        <title>The Global Catalogue of Microorganisms (GCM) 10K type strain sequencing project: providing services to taxonomists for standard genome sequencing and annotation.</title>
        <authorList>
            <consortium name="The Broad Institute Genomics Platform"/>
            <consortium name="The Broad Institute Genome Sequencing Center for Infectious Disease"/>
            <person name="Wu L."/>
            <person name="Ma J."/>
        </authorList>
    </citation>
    <scope>NUCLEOTIDE SEQUENCE [LARGE SCALE GENOMIC DNA]</scope>
    <source>
        <strain evidence="9">CGMCC 4.1648</strain>
    </source>
</reference>
<comment type="cofactor">
    <cofactor evidence="1">
        <name>Zn(2+)</name>
        <dbReference type="ChEBI" id="CHEBI:29105"/>
    </cofactor>
</comment>
<dbReference type="InterPro" id="IPR011032">
    <property type="entry name" value="GroES-like_sf"/>
</dbReference>
<evidence type="ECO:0000313" key="9">
    <source>
        <dbReference type="Proteomes" id="UP001595829"/>
    </source>
</evidence>
<comment type="similarity">
    <text evidence="3">Belongs to the zinc-containing alcohol dehydrogenase family.</text>
</comment>
<dbReference type="Gene3D" id="3.90.180.10">
    <property type="entry name" value="Medium-chain alcohol dehydrogenases, catalytic domain"/>
    <property type="match status" value="1"/>
</dbReference>
<dbReference type="PANTHER" id="PTHR43350:SF19">
    <property type="entry name" value="D-GULOSIDE 3-DEHYDROGENASE"/>
    <property type="match status" value="1"/>
</dbReference>
<feature type="domain" description="Alcohol dehydrogenase-like N-terminal" evidence="7">
    <location>
        <begin position="385"/>
        <end position="474"/>
    </location>
</feature>
<dbReference type="Proteomes" id="UP001595829">
    <property type="component" value="Unassembled WGS sequence"/>
</dbReference>
<dbReference type="Gene3D" id="3.40.50.720">
    <property type="entry name" value="NAD(P)-binding Rossmann-like Domain"/>
    <property type="match status" value="1"/>
</dbReference>
<keyword evidence="6" id="KW-0560">Oxidoreductase</keyword>
<keyword evidence="9" id="KW-1185">Reference proteome</keyword>
<evidence type="ECO:0000256" key="1">
    <source>
        <dbReference type="ARBA" id="ARBA00001947"/>
    </source>
</evidence>
<comment type="similarity">
    <text evidence="2">Belongs to the ROK (NagC/XylR) family.</text>
</comment>
<dbReference type="SUPFAM" id="SSF50129">
    <property type="entry name" value="GroES-like"/>
    <property type="match status" value="1"/>
</dbReference>
<evidence type="ECO:0000313" key="8">
    <source>
        <dbReference type="EMBL" id="MFC5025015.1"/>
    </source>
</evidence>
<dbReference type="SUPFAM" id="SSF53067">
    <property type="entry name" value="Actin-like ATPase domain"/>
    <property type="match status" value="1"/>
</dbReference>
<proteinExistence type="inferred from homology"/>
<dbReference type="Pfam" id="PF08240">
    <property type="entry name" value="ADH_N"/>
    <property type="match status" value="1"/>
</dbReference>
<evidence type="ECO:0000256" key="3">
    <source>
        <dbReference type="ARBA" id="ARBA00008072"/>
    </source>
</evidence>
<dbReference type="InterPro" id="IPR013154">
    <property type="entry name" value="ADH-like_N"/>
</dbReference>
<organism evidence="8 9">
    <name type="scientific">Streptomyces coeruleoprunus</name>
    <dbReference type="NCBI Taxonomy" id="285563"/>
    <lineage>
        <taxon>Bacteria</taxon>
        <taxon>Bacillati</taxon>
        <taxon>Actinomycetota</taxon>
        <taxon>Actinomycetes</taxon>
        <taxon>Kitasatosporales</taxon>
        <taxon>Streptomycetaceae</taxon>
        <taxon>Streptomyces</taxon>
    </lineage>
</organism>
<dbReference type="InterPro" id="IPR043129">
    <property type="entry name" value="ATPase_NBD"/>
</dbReference>
<protein>
    <submittedName>
        <fullName evidence="8">ROK family protein</fullName>
    </submittedName>
</protein>
<dbReference type="RefSeq" id="WP_345691030.1">
    <property type="nucleotide sequence ID" value="NZ_BAABIT010000001.1"/>
</dbReference>
<evidence type="ECO:0000256" key="6">
    <source>
        <dbReference type="ARBA" id="ARBA00023002"/>
    </source>
</evidence>
<dbReference type="PANTHER" id="PTHR43350">
    <property type="entry name" value="NAD-DEPENDENT ALCOHOL DEHYDROGENASE"/>
    <property type="match status" value="1"/>
</dbReference>
<evidence type="ECO:0000256" key="2">
    <source>
        <dbReference type="ARBA" id="ARBA00006479"/>
    </source>
</evidence>
<gene>
    <name evidence="8" type="ORF">ACFPM3_23090</name>
</gene>
<dbReference type="Pfam" id="PF00480">
    <property type="entry name" value="ROK"/>
    <property type="match status" value="1"/>
</dbReference>
<dbReference type="InterPro" id="IPR036291">
    <property type="entry name" value="NAD(P)-bd_dom_sf"/>
</dbReference>
<name>A0ABV9XLH8_9ACTN</name>
<evidence type="ECO:0000256" key="4">
    <source>
        <dbReference type="ARBA" id="ARBA00022723"/>
    </source>
</evidence>
<dbReference type="SUPFAM" id="SSF51735">
    <property type="entry name" value="NAD(P)-binding Rossmann-fold domains"/>
    <property type="match status" value="1"/>
</dbReference>
<sequence length="739" mass="77030">MNVTVFDVGGTHLRRAVWSPRGGLADLVDEPTPSHLLNPDAPVAELRDRLIDALCAAVPAAAPGGPPAVAGVSFGAALNQRSGIVYGSAPLFGDETTILDLPGLLYERRPDVDWHVVNDVTAALLHFASSPRCQGHRKVLLMTISSGIACRTIDRRRDVIATDGAGLQGEVGHLPAAASLAGEPVVLRCDCGTDGHVAAYASGPGIRRMADVLRERDGAGWDASPLGKAMEAGEPFEAAFGAALDAGDQLAGELLDAVTAPVADVLRTALSLDPEIDELALTGGAAVALGRHYRAAVLGHLRRQGLYLTGERAPEWIEDHIGVCGPGEANGLIGAGIAALAAATGRRMEELTHTGPAASATATHPAIVRDDRGLHLLPRPTVEPGPGELSVAPLVSGLCGTDLQMLRGLRRDGAPVLGHEGVARVVTAGPGTDPRLAPGTLVVVNPTHRTDPSFLLGHNVDGLLQERALIPATAVRDGLVVPLPEAPEAELAALVEPLAVVRYASLALRTIRPRTLLVFGDGTVGHLAVRTARQWLGDDVRTVHVHHTAEGVEWSAAAPHRADVAFQHGRFTPAELGAALADGPVAVLLATPCVAMLACLETALAATEGREVLVDLLGGVPRPATIPALPGVDLGAIRAANCAGVPEPPRIADLTTADGRPIRVFGHRGVANCHLLDAAEELCREPGRYRDLVTHVVTPGEAVRIMGRLAVSRRRTVDGRRLIKMAVRWDAARELGGGR</sequence>
<dbReference type="Gene3D" id="3.30.420.40">
    <property type="match status" value="2"/>
</dbReference>
<evidence type="ECO:0000259" key="7">
    <source>
        <dbReference type="Pfam" id="PF08240"/>
    </source>
</evidence>